<name>A0A7S2HR04_9DINO</name>
<dbReference type="Gene3D" id="1.10.510.10">
    <property type="entry name" value="Transferase(Phosphotransferase) domain 1"/>
    <property type="match status" value="1"/>
</dbReference>
<keyword evidence="2" id="KW-0547">Nucleotide-binding</keyword>
<evidence type="ECO:0000313" key="5">
    <source>
        <dbReference type="EMBL" id="CAD9497467.1"/>
    </source>
</evidence>
<dbReference type="PANTHER" id="PTHR24347">
    <property type="entry name" value="SERINE/THREONINE-PROTEIN KINASE"/>
    <property type="match status" value="1"/>
</dbReference>
<dbReference type="FunFam" id="1.10.510.10:FF:000571">
    <property type="entry name" value="Maternal embryonic leucine zipper kinase"/>
    <property type="match status" value="1"/>
</dbReference>
<comment type="subunit">
    <text evidence="1">Monomer.</text>
</comment>
<sequence length="304" mass="34173">MGMYHAVEADYNIQYKHYGRSRATGSGTFGEVRACTHTKTHELRAIKTIEKVGWGTRGHVMNEIRLLKELSGKHPNIVEFVEYYEEWDVLNLIFEYCPKGTVEDALCDDAAGFSEAVAAPLFWQLASALGFLHDVSVLHRDVKPANLLFKDDRTLKLADFGSACRVRGRDELLEVAEGTPAFFAPEQHLLPKGKGYSFPVDVWAAGVTLYMMLFGGRHPFSDQGYVNKQLVRSGDFEVGWLTSARLSDLLAWLLMPHPDQRVPSGELVKHPWFEAHGCGVGGFALTRPRKLVLDNHGNWLRSRD</sequence>
<dbReference type="InterPro" id="IPR011009">
    <property type="entry name" value="Kinase-like_dom_sf"/>
</dbReference>
<dbReference type="SMART" id="SM00220">
    <property type="entry name" value="S_TKc"/>
    <property type="match status" value="1"/>
</dbReference>
<feature type="domain" description="Protein kinase" evidence="4">
    <location>
        <begin position="18"/>
        <end position="273"/>
    </location>
</feature>
<dbReference type="InterPro" id="IPR000719">
    <property type="entry name" value="Prot_kinase_dom"/>
</dbReference>
<protein>
    <recommendedName>
        <fullName evidence="4">Protein kinase domain-containing protein</fullName>
    </recommendedName>
</protein>
<reference evidence="5" key="1">
    <citation type="submission" date="2021-01" db="EMBL/GenBank/DDBJ databases">
        <authorList>
            <person name="Corre E."/>
            <person name="Pelletier E."/>
            <person name="Niang G."/>
            <person name="Scheremetjew M."/>
            <person name="Finn R."/>
            <person name="Kale V."/>
            <person name="Holt S."/>
            <person name="Cochrane G."/>
            <person name="Meng A."/>
            <person name="Brown T."/>
            <person name="Cohen L."/>
        </authorList>
    </citation>
    <scope>NUCLEOTIDE SEQUENCE</scope>
    <source>
        <strain evidence="5">RCC3387</strain>
    </source>
</reference>
<dbReference type="SUPFAM" id="SSF56112">
    <property type="entry name" value="Protein kinase-like (PK-like)"/>
    <property type="match status" value="1"/>
</dbReference>
<proteinExistence type="predicted"/>
<keyword evidence="3" id="KW-0067">ATP-binding</keyword>
<dbReference type="GO" id="GO:0004672">
    <property type="term" value="F:protein kinase activity"/>
    <property type="evidence" value="ECO:0007669"/>
    <property type="project" value="InterPro"/>
</dbReference>
<evidence type="ECO:0000256" key="2">
    <source>
        <dbReference type="ARBA" id="ARBA00022741"/>
    </source>
</evidence>
<dbReference type="InterPro" id="IPR008271">
    <property type="entry name" value="Ser/Thr_kinase_AS"/>
</dbReference>
<evidence type="ECO:0000256" key="3">
    <source>
        <dbReference type="ARBA" id="ARBA00022840"/>
    </source>
</evidence>
<dbReference type="AlphaFoldDB" id="A0A7S2HR04"/>
<dbReference type="GO" id="GO:0005524">
    <property type="term" value="F:ATP binding"/>
    <property type="evidence" value="ECO:0007669"/>
    <property type="project" value="UniProtKB-KW"/>
</dbReference>
<gene>
    <name evidence="5" type="ORF">BRAN1462_LOCUS3676</name>
</gene>
<dbReference type="EMBL" id="HBGW01005593">
    <property type="protein sequence ID" value="CAD9497467.1"/>
    <property type="molecule type" value="Transcribed_RNA"/>
</dbReference>
<organism evidence="5">
    <name type="scientific">Zooxanthella nutricula</name>
    <dbReference type="NCBI Taxonomy" id="1333877"/>
    <lineage>
        <taxon>Eukaryota</taxon>
        <taxon>Sar</taxon>
        <taxon>Alveolata</taxon>
        <taxon>Dinophyceae</taxon>
        <taxon>Peridiniales</taxon>
        <taxon>Peridiniales incertae sedis</taxon>
        <taxon>Zooxanthella</taxon>
    </lineage>
</organism>
<evidence type="ECO:0000256" key="1">
    <source>
        <dbReference type="ARBA" id="ARBA00011245"/>
    </source>
</evidence>
<dbReference type="Pfam" id="PF00069">
    <property type="entry name" value="Pkinase"/>
    <property type="match status" value="1"/>
</dbReference>
<dbReference type="PROSITE" id="PS00108">
    <property type="entry name" value="PROTEIN_KINASE_ST"/>
    <property type="match status" value="1"/>
</dbReference>
<dbReference type="PROSITE" id="PS50011">
    <property type="entry name" value="PROTEIN_KINASE_DOM"/>
    <property type="match status" value="1"/>
</dbReference>
<evidence type="ECO:0000259" key="4">
    <source>
        <dbReference type="PROSITE" id="PS50011"/>
    </source>
</evidence>
<accession>A0A7S2HR04</accession>